<reference evidence="2 3" key="1">
    <citation type="submission" date="2016-10" db="EMBL/GenBank/DDBJ databases">
        <authorList>
            <person name="de Groot N.N."/>
        </authorList>
    </citation>
    <scope>NUCLEOTIDE SEQUENCE [LARGE SCALE GENOMIC DNA]</scope>
    <source>
        <strain evidence="2 3">DSM 26915</strain>
    </source>
</reference>
<evidence type="ECO:0000313" key="2">
    <source>
        <dbReference type="EMBL" id="SEG28772.1"/>
    </source>
</evidence>
<proteinExistence type="inferred from homology"/>
<dbReference type="PANTHER" id="PTHR30548:SF2">
    <property type="entry name" value="2-HYDROXYACYL-COA DEHYDRATASE,D-COMPONENT"/>
    <property type="match status" value="1"/>
</dbReference>
<evidence type="ECO:0000256" key="1">
    <source>
        <dbReference type="ARBA" id="ARBA00005806"/>
    </source>
</evidence>
<dbReference type="EMBL" id="FNUZ01000003">
    <property type="protein sequence ID" value="SEG28772.1"/>
    <property type="molecule type" value="Genomic_DNA"/>
</dbReference>
<dbReference type="Pfam" id="PF06050">
    <property type="entry name" value="HGD-D"/>
    <property type="match status" value="1"/>
</dbReference>
<organism evidence="2 3">
    <name type="scientific">Thalassococcus halodurans</name>
    <dbReference type="NCBI Taxonomy" id="373675"/>
    <lineage>
        <taxon>Bacteria</taxon>
        <taxon>Pseudomonadati</taxon>
        <taxon>Pseudomonadota</taxon>
        <taxon>Alphaproteobacteria</taxon>
        <taxon>Rhodobacterales</taxon>
        <taxon>Roseobacteraceae</taxon>
        <taxon>Thalassococcus</taxon>
    </lineage>
</organism>
<dbReference type="RefSeq" id="WP_103910630.1">
    <property type="nucleotide sequence ID" value="NZ_FNUZ01000003.1"/>
</dbReference>
<name>A0A1H5YY47_9RHOB</name>
<dbReference type="Gene3D" id="3.40.50.11900">
    <property type="match status" value="1"/>
</dbReference>
<dbReference type="PANTHER" id="PTHR30548">
    <property type="entry name" value="2-HYDROXYGLUTARYL-COA DEHYDRATASE, D-COMPONENT-RELATED"/>
    <property type="match status" value="1"/>
</dbReference>
<sequence>MTGAQTATAYQRDWLKGLRGQITEGKPYAFVNADTPHELFHFMDVPMVTNQWWSAVISAKQLAPHYFDQMEDMGFHPHLPRYSSLPLIAQLVGDFEAQPWGGLPAPSILCARSSSDEHPRIFQRWAELSGAELHLLSAPATPDPAPDWWVQARSDWEGLYGSARLDLMVAEMKPLIASLERLTGRDFDPEGFATYMARIDEQERLLDDVADLIARSDKCPVGIAEQMPNVMIPQWHRGSDWALDHVRAFKAEVEDRIGAGNVVCPDERIRMMWIGAGLWFDTSFYRAFEESHGAVFAWSMYLPFAADGYIRADHGDTLRALAARVSAMNEQLHQPPWVNEWLVKEARRWRIDVAVMLVPEHDRFSGYGSYFAREALKASDVRVVEIHSDMVDPRDWDRTTVEAQVRAVLDEVGAE</sequence>
<keyword evidence="3" id="KW-1185">Reference proteome</keyword>
<dbReference type="InterPro" id="IPR010327">
    <property type="entry name" value="FldB/FldC_alpha/beta"/>
</dbReference>
<evidence type="ECO:0000313" key="3">
    <source>
        <dbReference type="Proteomes" id="UP000236752"/>
    </source>
</evidence>
<dbReference type="Proteomes" id="UP000236752">
    <property type="component" value="Unassembled WGS sequence"/>
</dbReference>
<comment type="similarity">
    <text evidence="1">Belongs to the FldB/FldC dehydratase alpha/beta subunit family.</text>
</comment>
<dbReference type="OrthoDB" id="3175226at2"/>
<protein>
    <submittedName>
        <fullName evidence="2">Benzoyl-CoA reductase/2-hydroxyglutaryl-CoA dehydratase subunit, BcrC/BadD/HgdB</fullName>
    </submittedName>
</protein>
<dbReference type="AlphaFoldDB" id="A0A1H5YY47"/>
<accession>A0A1H5YY47</accession>
<gene>
    <name evidence="2" type="ORF">SAMN04488045_2310</name>
</gene>